<gene>
    <name evidence="2" type="ORF">PY650_23140</name>
</gene>
<evidence type="ECO:0000256" key="1">
    <source>
        <dbReference type="SAM" id="SignalP"/>
    </source>
</evidence>
<evidence type="ECO:0000313" key="2">
    <source>
        <dbReference type="EMBL" id="MDL2408487.1"/>
    </source>
</evidence>
<proteinExistence type="predicted"/>
<name>A0ABT7KIU5_9HYPH</name>
<sequence>MNTALLGWLFVCFALVAGGIAQAEPPQQPPVTTCNEKTLLCIGVRSDARPFSYRSSLPGEKASDAARGPLERAGYTGYMVRICDAALAEMILDAKPGEFTFNDIGIYDIDQASDSEASKDTSTAAGKDATTNNVTFPINDTRFLNLGVKFDILCDPATITNERRNGFMVSAPLFLTGISYITRKGEDPPDKICSSPEKPLIGLVGGTTAQKEGINALLVAHELPKFDEALIDYLRGDPSKPDPKPLCGQNTESRIKSYPGYTAAAQAFCHDDFHYFVGDLEIITENVKTIPGCAYDNGSRTYTNDRYAIFAKAMTTSDKVDTARQLLVARFFEFLSQKVVFNPSILDKAFSDTFQGATPSHKLEVFYWSVRGERE</sequence>
<feature type="signal peptide" evidence="1">
    <location>
        <begin position="1"/>
        <end position="23"/>
    </location>
</feature>
<keyword evidence="3" id="KW-1185">Reference proteome</keyword>
<dbReference type="Proteomes" id="UP001172630">
    <property type="component" value="Unassembled WGS sequence"/>
</dbReference>
<reference evidence="2" key="1">
    <citation type="submission" date="2023-06" db="EMBL/GenBank/DDBJ databases">
        <title>Phylogenetic Diversity of Rhizobium strains.</title>
        <authorList>
            <person name="Moura F.T."/>
            <person name="Helene L.C.F."/>
            <person name="Hungria M."/>
        </authorList>
    </citation>
    <scope>NUCLEOTIDE SEQUENCE</scope>
    <source>
        <strain evidence="2">CCGE524</strain>
    </source>
</reference>
<protein>
    <submittedName>
        <fullName evidence="2">Transporter substrate-binding domain-containing protein</fullName>
    </submittedName>
</protein>
<evidence type="ECO:0000313" key="3">
    <source>
        <dbReference type="Proteomes" id="UP001172630"/>
    </source>
</evidence>
<comment type="caution">
    <text evidence="2">The sequence shown here is derived from an EMBL/GenBank/DDBJ whole genome shotgun (WGS) entry which is preliminary data.</text>
</comment>
<dbReference type="Gene3D" id="3.40.190.10">
    <property type="entry name" value="Periplasmic binding protein-like II"/>
    <property type="match status" value="1"/>
</dbReference>
<keyword evidence="1" id="KW-0732">Signal</keyword>
<dbReference type="EMBL" id="JARFYN010000034">
    <property type="protein sequence ID" value="MDL2408487.1"/>
    <property type="molecule type" value="Genomic_DNA"/>
</dbReference>
<dbReference type="RefSeq" id="WP_285881908.1">
    <property type="nucleotide sequence ID" value="NZ_JARFYN010000034.1"/>
</dbReference>
<dbReference type="SUPFAM" id="SSF53850">
    <property type="entry name" value="Periplasmic binding protein-like II"/>
    <property type="match status" value="1"/>
</dbReference>
<organism evidence="2 3">
    <name type="scientific">Rhizobium calliandrae</name>
    <dbReference type="NCBI Taxonomy" id="1312182"/>
    <lineage>
        <taxon>Bacteria</taxon>
        <taxon>Pseudomonadati</taxon>
        <taxon>Pseudomonadota</taxon>
        <taxon>Alphaproteobacteria</taxon>
        <taxon>Hyphomicrobiales</taxon>
        <taxon>Rhizobiaceae</taxon>
        <taxon>Rhizobium/Agrobacterium group</taxon>
        <taxon>Rhizobium</taxon>
    </lineage>
</organism>
<feature type="chain" id="PRO_5045330359" evidence="1">
    <location>
        <begin position="24"/>
        <end position="375"/>
    </location>
</feature>
<accession>A0ABT7KIU5</accession>